<dbReference type="InterPro" id="IPR006680">
    <property type="entry name" value="Amidohydro-rel"/>
</dbReference>
<comment type="caution">
    <text evidence="3">The sequence shown here is derived from an EMBL/GenBank/DDBJ whole genome shotgun (WGS) entry which is preliminary data.</text>
</comment>
<organism evidence="3 4">
    <name type="scientific">Enterococcus ureilyticus</name>
    <dbReference type="NCBI Taxonomy" id="1131292"/>
    <lineage>
        <taxon>Bacteria</taxon>
        <taxon>Bacillati</taxon>
        <taxon>Bacillota</taxon>
        <taxon>Bacilli</taxon>
        <taxon>Lactobacillales</taxon>
        <taxon>Enterococcaceae</taxon>
        <taxon>Enterococcus</taxon>
    </lineage>
</organism>
<name>A0A1E5HCX6_9ENTE</name>
<dbReference type="GO" id="GO:0016810">
    <property type="term" value="F:hydrolase activity, acting on carbon-nitrogen (but not peptide) bonds"/>
    <property type="evidence" value="ECO:0007669"/>
    <property type="project" value="InterPro"/>
</dbReference>
<gene>
    <name evidence="3" type="ORF">BCR24_02225</name>
</gene>
<dbReference type="Gene3D" id="3.20.20.140">
    <property type="entry name" value="Metal-dependent hydrolases"/>
    <property type="match status" value="1"/>
</dbReference>
<dbReference type="SUPFAM" id="SSF51338">
    <property type="entry name" value="Composite domain of metallo-dependent hydrolases"/>
    <property type="match status" value="1"/>
</dbReference>
<protein>
    <submittedName>
        <fullName evidence="3">Chlorohydrolase</fullName>
    </submittedName>
</protein>
<dbReference type="STRING" id="1131292.BCR24_02225"/>
<feature type="domain" description="Amidohydrolase-related" evidence="2">
    <location>
        <begin position="56"/>
        <end position="412"/>
    </location>
</feature>
<dbReference type="InterPro" id="IPR017700">
    <property type="entry name" value="Aminohydrolase_SsnA"/>
</dbReference>
<dbReference type="SUPFAM" id="SSF51556">
    <property type="entry name" value="Metallo-dependent hydrolases"/>
    <property type="match status" value="1"/>
</dbReference>
<dbReference type="Proteomes" id="UP000094469">
    <property type="component" value="Unassembled WGS sequence"/>
</dbReference>
<evidence type="ECO:0000259" key="2">
    <source>
        <dbReference type="Pfam" id="PF01979"/>
    </source>
</evidence>
<dbReference type="PANTHER" id="PTHR43794:SF11">
    <property type="entry name" value="AMIDOHYDROLASE-RELATED DOMAIN-CONTAINING PROTEIN"/>
    <property type="match status" value="1"/>
</dbReference>
<proteinExistence type="predicted"/>
<dbReference type="InterPro" id="IPR050287">
    <property type="entry name" value="MTA/SAH_deaminase"/>
</dbReference>
<dbReference type="Pfam" id="PF01979">
    <property type="entry name" value="Amidohydro_1"/>
    <property type="match status" value="1"/>
</dbReference>
<evidence type="ECO:0000313" key="4">
    <source>
        <dbReference type="Proteomes" id="UP000094469"/>
    </source>
</evidence>
<dbReference type="EMBL" id="MIKC01000012">
    <property type="protein sequence ID" value="OEG22675.1"/>
    <property type="molecule type" value="Genomic_DNA"/>
</dbReference>
<evidence type="ECO:0000256" key="1">
    <source>
        <dbReference type="ARBA" id="ARBA00022801"/>
    </source>
</evidence>
<dbReference type="InterPro" id="IPR032466">
    <property type="entry name" value="Metal_Hydrolase"/>
</dbReference>
<dbReference type="Gene3D" id="2.30.40.10">
    <property type="entry name" value="Urease, subunit C, domain 1"/>
    <property type="match status" value="1"/>
</dbReference>
<reference evidence="4" key="1">
    <citation type="submission" date="2016-09" db="EMBL/GenBank/DDBJ databases">
        <authorList>
            <person name="Gulvik C.A."/>
        </authorList>
    </citation>
    <scope>NUCLEOTIDE SEQUENCE [LARGE SCALE GENOMIC DNA]</scope>
    <source>
        <strain evidence="4">LMG 26676</strain>
    </source>
</reference>
<sequence>MLVIGNGRLITRDREGTFFEDGCVAIEGQKIRKVGTTKDIRKEFPSAEFIDAKGGVIMPGFINMHNHIYSTFARGLNINGYHPKNFMDILEGQWWRIDRTLNLQDSYHSAKIAYLDSIKNGVTTVFDHHASYGAIEGSLTQLSNAADELGVRTCLCYEVSDRDGAEKMKTAVKENTDFIRISKDRSDDMQKAMMGMHAAFTLSDTSLEYCAAHTPDGVGYHIHIAEDIADVYDSLAKYGKPIVNRLYDLGILGKQTMAGHCIHIGPHEMELLRDSNTMVVTNPESNMGNAVGCPPAMRMLNEYGLLMGLGTDGYTNDVTESYKVGNIIHKHHLADPNAAWAEIPEMLFNNNPKMANRYFENKLGVLEPEAAADVIILDYKGPTPMTKDNYNSHILFGMNGGAVTDTIINGEIRMRNREVQGVDEAKIWHDAQAQAQSLWTRINQA</sequence>
<evidence type="ECO:0000313" key="3">
    <source>
        <dbReference type="EMBL" id="OEG22675.1"/>
    </source>
</evidence>
<dbReference type="NCBIfam" id="NF005540">
    <property type="entry name" value="PRK07203.1"/>
    <property type="match status" value="1"/>
</dbReference>
<keyword evidence="1 3" id="KW-0378">Hydrolase</keyword>
<dbReference type="NCBIfam" id="TIGR03314">
    <property type="entry name" value="Se_ssnA"/>
    <property type="match status" value="1"/>
</dbReference>
<dbReference type="InterPro" id="IPR011059">
    <property type="entry name" value="Metal-dep_hydrolase_composite"/>
</dbReference>
<dbReference type="OrthoDB" id="9797498at2"/>
<dbReference type="PANTHER" id="PTHR43794">
    <property type="entry name" value="AMINOHYDROLASE SSNA-RELATED"/>
    <property type="match status" value="1"/>
</dbReference>
<keyword evidence="4" id="KW-1185">Reference proteome</keyword>
<dbReference type="AlphaFoldDB" id="A0A1E5HCX6"/>
<dbReference type="RefSeq" id="WP_069639842.1">
    <property type="nucleotide sequence ID" value="NZ_JAFBEZ010000002.1"/>
</dbReference>
<accession>A0A1E5HCX6</accession>
<dbReference type="CDD" id="cd01298">
    <property type="entry name" value="ATZ_TRZ_like"/>
    <property type="match status" value="1"/>
</dbReference>